<evidence type="ECO:0000313" key="2">
    <source>
        <dbReference type="Proteomes" id="UP000002010"/>
    </source>
</evidence>
<keyword evidence="2" id="KW-1185">Reference proteome</keyword>
<dbReference type="EMBL" id="CP001154">
    <property type="protein sequence ID" value="ACO74606.1"/>
    <property type="molecule type" value="Genomic_DNA"/>
</dbReference>
<gene>
    <name evidence="1" type="ordered locus">LHK_01620</name>
</gene>
<dbReference type="RefSeq" id="WP_012697092.1">
    <property type="nucleotide sequence ID" value="NC_012559.1"/>
</dbReference>
<dbReference type="KEGG" id="lhk:LHK_01620"/>
<reference evidence="1 2" key="1">
    <citation type="journal article" date="2009" name="PLoS Genet.">
        <title>The complete genome and proteome of Laribacter hongkongensis reveal potential mechanisms for adaptations to different temperatures and habitats.</title>
        <authorList>
            <person name="Woo P.C."/>
            <person name="Lau S.K."/>
            <person name="Tse H."/>
            <person name="Teng J.L."/>
            <person name="Curreem S.O."/>
            <person name="Tsang A.K."/>
            <person name="Fan R.Y."/>
            <person name="Wong G.K."/>
            <person name="Huang Y."/>
            <person name="Loman N.J."/>
            <person name="Snyder L.A."/>
            <person name="Cai J.J."/>
            <person name="Huang J.D."/>
            <person name="Mak W."/>
            <person name="Pallen M.J."/>
            <person name="Lok S."/>
            <person name="Yuen K.Y."/>
        </authorList>
    </citation>
    <scope>NUCLEOTIDE SEQUENCE [LARGE SCALE GENOMIC DNA]</scope>
    <source>
        <strain evidence="1 2">HLHK9</strain>
    </source>
</reference>
<protein>
    <submittedName>
        <fullName evidence="1">Uncharacterized protein</fullName>
    </submittedName>
</protein>
<evidence type="ECO:0000313" key="1">
    <source>
        <dbReference type="EMBL" id="ACO74606.1"/>
    </source>
</evidence>
<organism evidence="1 2">
    <name type="scientific">Laribacter hongkongensis (strain HLHK9)</name>
    <dbReference type="NCBI Taxonomy" id="557598"/>
    <lineage>
        <taxon>Bacteria</taxon>
        <taxon>Pseudomonadati</taxon>
        <taxon>Pseudomonadota</taxon>
        <taxon>Betaproteobacteria</taxon>
        <taxon>Neisseriales</taxon>
        <taxon>Aquaspirillaceae</taxon>
        <taxon>Laribacter</taxon>
    </lineage>
</organism>
<dbReference type="Proteomes" id="UP000002010">
    <property type="component" value="Chromosome"/>
</dbReference>
<proteinExistence type="predicted"/>
<accession>C1D816</accession>
<dbReference type="AlphaFoldDB" id="C1D816"/>
<sequence length="44" mass="4938">MCGVSLSVVEQLRSIYRGMTVDLIIDLRDTTLIGNELEKQREAA</sequence>
<name>C1D816_LARHH</name>
<dbReference type="HOGENOM" id="CLU_3218020_0_0_4"/>